<keyword evidence="4" id="KW-0788">Thiol protease</keyword>
<feature type="chain" id="PRO_5010270580" evidence="6">
    <location>
        <begin position="22"/>
        <end position="253"/>
    </location>
</feature>
<evidence type="ECO:0000256" key="3">
    <source>
        <dbReference type="ARBA" id="ARBA00022801"/>
    </source>
</evidence>
<evidence type="ECO:0000256" key="1">
    <source>
        <dbReference type="ARBA" id="ARBA00007074"/>
    </source>
</evidence>
<dbReference type="InterPro" id="IPR038765">
    <property type="entry name" value="Papain-like_cys_pep_sf"/>
</dbReference>
<accession>A0A1G5NL09</accession>
<feature type="domain" description="NlpC/P60" evidence="7">
    <location>
        <begin position="102"/>
        <end position="228"/>
    </location>
</feature>
<name>A0A1G5NL09_9PSED</name>
<proteinExistence type="inferred from homology"/>
<evidence type="ECO:0000259" key="7">
    <source>
        <dbReference type="PROSITE" id="PS51935"/>
    </source>
</evidence>
<comment type="caution">
    <text evidence="8">The sequence shown here is derived from an EMBL/GenBank/DDBJ whole genome shotgun (WGS) entry which is preliminary data.</text>
</comment>
<dbReference type="SUPFAM" id="SSF54001">
    <property type="entry name" value="Cysteine proteinases"/>
    <property type="match status" value="1"/>
</dbReference>
<dbReference type="InterPro" id="IPR000064">
    <property type="entry name" value="NLP_P60_dom"/>
</dbReference>
<keyword evidence="3 8" id="KW-0378">Hydrolase</keyword>
<dbReference type="EMBL" id="FMWB01000006">
    <property type="protein sequence ID" value="SCZ37578.1"/>
    <property type="molecule type" value="Genomic_DNA"/>
</dbReference>
<dbReference type="Proteomes" id="UP000183046">
    <property type="component" value="Unassembled WGS sequence"/>
</dbReference>
<comment type="similarity">
    <text evidence="1">Belongs to the peptidase C40 family.</text>
</comment>
<organism evidence="8 9">
    <name type="scientific">Pseudomonas oryzihabitans</name>
    <dbReference type="NCBI Taxonomy" id="47885"/>
    <lineage>
        <taxon>Bacteria</taxon>
        <taxon>Pseudomonadati</taxon>
        <taxon>Pseudomonadota</taxon>
        <taxon>Gammaproteobacteria</taxon>
        <taxon>Pseudomonadales</taxon>
        <taxon>Pseudomonadaceae</taxon>
        <taxon>Pseudomonas</taxon>
    </lineage>
</organism>
<evidence type="ECO:0000256" key="6">
    <source>
        <dbReference type="SAM" id="SignalP"/>
    </source>
</evidence>
<sequence>MRLFLLTWLSACLVLPAAVQAKENSAARTAAPVHKVAARHVTAASAPKTARHAAAAPAPKAAARHVASVDRAQAASAARAKRAARATSALHRKQATAQAATRNVGAQVATRAMDLVGTPYRFGGTNPQNGLDCSGLVNYVYRDVHNVKLPRTSRELAQLKGPKVARGDLKAGDLVFFKTGQRSGIDHVAIYLGNDRFVHAPRSGESVRVDHLSKPYWTKRFASAKRVLQQPTTLAAETDPVADKPRTKRTRKS</sequence>
<keyword evidence="6" id="KW-0732">Signal</keyword>
<dbReference type="eggNOG" id="COG0791">
    <property type="taxonomic scope" value="Bacteria"/>
</dbReference>
<reference evidence="9" key="1">
    <citation type="submission" date="2016-10" db="EMBL/GenBank/DDBJ databases">
        <authorList>
            <person name="de Groot N.N."/>
        </authorList>
    </citation>
    <scope>NUCLEOTIDE SEQUENCE [LARGE SCALE GENOMIC DNA]</scope>
    <source>
        <strain evidence="9">DSM 15758</strain>
    </source>
</reference>
<evidence type="ECO:0000256" key="2">
    <source>
        <dbReference type="ARBA" id="ARBA00022670"/>
    </source>
</evidence>
<dbReference type="Gene3D" id="3.90.1720.10">
    <property type="entry name" value="endopeptidase domain like (from Nostoc punctiforme)"/>
    <property type="match status" value="1"/>
</dbReference>
<feature type="signal peptide" evidence="6">
    <location>
        <begin position="1"/>
        <end position="21"/>
    </location>
</feature>
<dbReference type="GO" id="GO:0006508">
    <property type="term" value="P:proteolysis"/>
    <property type="evidence" value="ECO:0007669"/>
    <property type="project" value="UniProtKB-KW"/>
</dbReference>
<dbReference type="AlphaFoldDB" id="A0A1G5NL09"/>
<dbReference type="PANTHER" id="PTHR47053">
    <property type="entry name" value="MUREIN DD-ENDOPEPTIDASE MEPH-RELATED"/>
    <property type="match status" value="1"/>
</dbReference>
<keyword evidence="2" id="KW-0645">Protease</keyword>
<evidence type="ECO:0000256" key="5">
    <source>
        <dbReference type="SAM" id="MobiDB-lite"/>
    </source>
</evidence>
<protein>
    <submittedName>
        <fullName evidence="8">Cell wall-associated hydrolase, NlpC family</fullName>
    </submittedName>
</protein>
<evidence type="ECO:0000256" key="4">
    <source>
        <dbReference type="ARBA" id="ARBA00022807"/>
    </source>
</evidence>
<dbReference type="GO" id="GO:0008234">
    <property type="term" value="F:cysteine-type peptidase activity"/>
    <property type="evidence" value="ECO:0007669"/>
    <property type="project" value="UniProtKB-KW"/>
</dbReference>
<dbReference type="Pfam" id="PF00877">
    <property type="entry name" value="NLPC_P60"/>
    <property type="match status" value="1"/>
</dbReference>
<dbReference type="InterPro" id="IPR051202">
    <property type="entry name" value="Peptidase_C40"/>
</dbReference>
<dbReference type="PROSITE" id="PS51935">
    <property type="entry name" value="NLPC_P60"/>
    <property type="match status" value="1"/>
</dbReference>
<feature type="region of interest" description="Disordered" evidence="5">
    <location>
        <begin position="231"/>
        <end position="253"/>
    </location>
</feature>
<dbReference type="STRING" id="237610.BJP27_17755"/>
<gene>
    <name evidence="8" type="ORF">SAMN05216279_106173</name>
</gene>
<dbReference type="PANTHER" id="PTHR47053:SF1">
    <property type="entry name" value="MUREIN DD-ENDOPEPTIDASE MEPH-RELATED"/>
    <property type="match status" value="1"/>
</dbReference>
<evidence type="ECO:0000313" key="9">
    <source>
        <dbReference type="Proteomes" id="UP000183046"/>
    </source>
</evidence>
<evidence type="ECO:0000313" key="8">
    <source>
        <dbReference type="EMBL" id="SCZ37578.1"/>
    </source>
</evidence>